<dbReference type="AlphaFoldDB" id="A0A016WBA9"/>
<proteinExistence type="predicted"/>
<evidence type="ECO:0000313" key="2">
    <source>
        <dbReference type="EMBL" id="EYC36303.1"/>
    </source>
</evidence>
<evidence type="ECO:0000256" key="1">
    <source>
        <dbReference type="SAM" id="MobiDB-lite"/>
    </source>
</evidence>
<feature type="compositionally biased region" description="Basic and acidic residues" evidence="1">
    <location>
        <begin position="53"/>
        <end position="64"/>
    </location>
</feature>
<evidence type="ECO:0000313" key="3">
    <source>
        <dbReference type="Proteomes" id="UP000024635"/>
    </source>
</evidence>
<protein>
    <submittedName>
        <fullName evidence="2">Uncharacterized protein</fullName>
    </submittedName>
</protein>
<accession>A0A016WBA9</accession>
<reference evidence="3" key="1">
    <citation type="journal article" date="2015" name="Nat. Genet.">
        <title>The genome and transcriptome of the zoonotic hookworm Ancylostoma ceylanicum identify infection-specific gene families.</title>
        <authorList>
            <person name="Schwarz E.M."/>
            <person name="Hu Y."/>
            <person name="Antoshechkin I."/>
            <person name="Miller M.M."/>
            <person name="Sternberg P.W."/>
            <person name="Aroian R.V."/>
        </authorList>
    </citation>
    <scope>NUCLEOTIDE SEQUENCE</scope>
    <source>
        <strain evidence="3">HY135</strain>
    </source>
</reference>
<feature type="region of interest" description="Disordered" evidence="1">
    <location>
        <begin position="53"/>
        <end position="75"/>
    </location>
</feature>
<gene>
    <name evidence="2" type="primary">Acey_s0910.g3003</name>
    <name evidence="2" type="ORF">Y032_0910g3003</name>
</gene>
<feature type="compositionally biased region" description="Polar residues" evidence="1">
    <location>
        <begin position="66"/>
        <end position="75"/>
    </location>
</feature>
<organism evidence="2 3">
    <name type="scientific">Ancylostoma ceylanicum</name>
    <dbReference type="NCBI Taxonomy" id="53326"/>
    <lineage>
        <taxon>Eukaryota</taxon>
        <taxon>Metazoa</taxon>
        <taxon>Ecdysozoa</taxon>
        <taxon>Nematoda</taxon>
        <taxon>Chromadorea</taxon>
        <taxon>Rhabditida</taxon>
        <taxon>Rhabditina</taxon>
        <taxon>Rhabditomorpha</taxon>
        <taxon>Strongyloidea</taxon>
        <taxon>Ancylostomatidae</taxon>
        <taxon>Ancylostomatinae</taxon>
        <taxon>Ancylostoma</taxon>
    </lineage>
</organism>
<dbReference type="EMBL" id="JARK01000510">
    <property type="protein sequence ID" value="EYC36303.1"/>
    <property type="molecule type" value="Genomic_DNA"/>
</dbReference>
<sequence length="75" mass="8601">MGDVLCTHTHHPSNITTCKARRRHLAVFVDPTLTIPSVQWNKGEVFKIAQEASKETKPNLEENKIPWQNTNEAYE</sequence>
<keyword evidence="3" id="KW-1185">Reference proteome</keyword>
<dbReference type="Proteomes" id="UP000024635">
    <property type="component" value="Unassembled WGS sequence"/>
</dbReference>
<comment type="caution">
    <text evidence="2">The sequence shown here is derived from an EMBL/GenBank/DDBJ whole genome shotgun (WGS) entry which is preliminary data.</text>
</comment>
<name>A0A016WBA9_9BILA</name>